<dbReference type="AlphaFoldDB" id="A0A386UHE4"/>
<evidence type="ECO:0000313" key="1">
    <source>
        <dbReference type="EMBL" id="AYE99865.1"/>
    </source>
</evidence>
<evidence type="ECO:0000313" key="2">
    <source>
        <dbReference type="Proteomes" id="UP000272010"/>
    </source>
</evidence>
<sequence>MTFSLTNIFFGRENGWWRAPFHFQGGLTAYIGRGGSGIKPEFHGGDQGGGLIMPA</sequence>
<dbReference type="Proteomes" id="UP000272010">
    <property type="component" value="Chromosome"/>
</dbReference>
<name>A0A386UHE4_9RHOB</name>
<gene>
    <name evidence="1" type="ORF">PY32053_00167</name>
</gene>
<organism evidence="1 2">
    <name type="scientific">Paracoccus yeei</name>
    <dbReference type="NCBI Taxonomy" id="147645"/>
    <lineage>
        <taxon>Bacteria</taxon>
        <taxon>Pseudomonadati</taxon>
        <taxon>Pseudomonadota</taxon>
        <taxon>Alphaproteobacteria</taxon>
        <taxon>Rhodobacterales</taxon>
        <taxon>Paracoccaceae</taxon>
        <taxon>Paracoccus</taxon>
    </lineage>
</organism>
<dbReference type="EMBL" id="CP031078">
    <property type="protein sequence ID" value="AYE99865.1"/>
    <property type="molecule type" value="Genomic_DNA"/>
</dbReference>
<accession>A0A386UHE4</accession>
<proteinExistence type="predicted"/>
<dbReference type="RefSeq" id="WP_423208634.1">
    <property type="nucleotide sequence ID" value="NZ_CP038090.1"/>
</dbReference>
<reference evidence="2" key="1">
    <citation type="submission" date="2018-07" db="EMBL/GenBank/DDBJ databases">
        <title>Genome Structure of the Opportunistic Pathogen Paracoccus yeei (Alphaproteobacteria) and Identification of Putative Virulence Factors.</title>
        <authorList>
            <person name="Lasek R."/>
            <person name="Szuplewska M."/>
            <person name="Mitura M."/>
            <person name="Decewicz P."/>
            <person name="Chmielowska C."/>
            <person name="Pawlot A."/>
            <person name="Sentkowska D."/>
            <person name="Czarnecki J."/>
            <person name="Bartosik D."/>
        </authorList>
    </citation>
    <scope>NUCLEOTIDE SEQUENCE [LARGE SCALE GENOMIC DNA]</scope>
    <source>
        <strain evidence="2">CCUG 32053</strain>
    </source>
</reference>
<protein>
    <submittedName>
        <fullName evidence="1">Uncharacterized protein</fullName>
    </submittedName>
</protein>